<dbReference type="Gene3D" id="3.40.50.300">
    <property type="entry name" value="P-loop containing nucleotide triphosphate hydrolases"/>
    <property type="match status" value="1"/>
</dbReference>
<dbReference type="Gene3D" id="3.90.320.10">
    <property type="match status" value="1"/>
</dbReference>
<dbReference type="SUPFAM" id="SSF52540">
    <property type="entry name" value="P-loop containing nucleoside triphosphate hydrolases"/>
    <property type="match status" value="1"/>
</dbReference>
<evidence type="ECO:0000259" key="1">
    <source>
        <dbReference type="Pfam" id="PF12705"/>
    </source>
</evidence>
<dbReference type="OrthoDB" id="9762792at2"/>
<dbReference type="RefSeq" id="WP_092178063.1">
    <property type="nucleotide sequence ID" value="NZ_FNZH01000009.1"/>
</dbReference>
<dbReference type="InterPro" id="IPR027417">
    <property type="entry name" value="P-loop_NTPase"/>
</dbReference>
<protein>
    <submittedName>
        <fullName evidence="2">PD-(D/E)XK nuclease superfamily protein</fullName>
    </submittedName>
</protein>
<dbReference type="InterPro" id="IPR011604">
    <property type="entry name" value="PDDEXK-like_dom_sf"/>
</dbReference>
<dbReference type="InterPro" id="IPR011335">
    <property type="entry name" value="Restrct_endonuc-II-like"/>
</dbReference>
<dbReference type="SUPFAM" id="SSF52980">
    <property type="entry name" value="Restriction endonuclease-like"/>
    <property type="match status" value="1"/>
</dbReference>
<gene>
    <name evidence="2" type="ORF">SAMN05192553_10968</name>
</gene>
<dbReference type="InterPro" id="IPR038726">
    <property type="entry name" value="PDDEXK_AddAB-type"/>
</dbReference>
<reference evidence="3" key="1">
    <citation type="submission" date="2016-10" db="EMBL/GenBank/DDBJ databases">
        <authorList>
            <person name="Varghese N."/>
            <person name="Submissions S."/>
        </authorList>
    </citation>
    <scope>NUCLEOTIDE SEQUENCE [LARGE SCALE GENOMIC DNA]</scope>
    <source>
        <strain evidence="3">IBRC-M 10761</strain>
    </source>
</reference>
<organism evidence="2 3">
    <name type="scientific">Cyclobacterium xiamenense</name>
    <dbReference type="NCBI Taxonomy" id="1297121"/>
    <lineage>
        <taxon>Bacteria</taxon>
        <taxon>Pseudomonadati</taxon>
        <taxon>Bacteroidota</taxon>
        <taxon>Cytophagia</taxon>
        <taxon>Cytophagales</taxon>
        <taxon>Cyclobacteriaceae</taxon>
        <taxon>Cyclobacterium</taxon>
    </lineage>
</organism>
<evidence type="ECO:0000313" key="3">
    <source>
        <dbReference type="Proteomes" id="UP000199403"/>
    </source>
</evidence>
<evidence type="ECO:0000313" key="2">
    <source>
        <dbReference type="EMBL" id="SEJ71289.1"/>
    </source>
</evidence>
<keyword evidence="3" id="KW-1185">Reference proteome</keyword>
<dbReference type="AlphaFoldDB" id="A0A1H7B0F0"/>
<dbReference type="STRING" id="1416801.SAMN05192553_10968"/>
<proteinExistence type="predicted"/>
<sequence length="957" mass="110772">MNSFLKETAARLLDSKGDLKGVQVILPNRRAGLFFTRYLSQLVDTPVWMPEIITIESLFYQWAGKKPADKLTLIYELYQQFRSLTQREESFDRFYFWGEMILKDFNDLDQFLVDPQKLFTNLKEQKILESDWSFLSPEQVKLIQEFWASFEGRDRHHQEKFLRFWDMLHPLYTRFNASIERQGLAYSGKIYREVASGLESIQKPAEQLVFVGFNAFTAAEETLIKHAVKYFGAEIFWDVDAYYLDQPEQEVGLFFRQYLKDPVFGPTFPNPIPRHIQQQNASIQTYTVPLKINQANLVAGLLETLEGEERWEETVVILPEEQLLFPLLNVLPDQINRVNVTMGYPVKQTPVYTFLEAALELQRYAKMEEGVLVFYHKPVKELLNNVYLRGVAPDFTKHLLEELVRTNSIYYPAEALRKGGGIFAHIFQQLRPDTILEVVMDWIRELAVSMDENSMERTYLFQCYKQMNRLRELFENEVKEEVSVGFFIKLFRQVFAETRLPFEGEPLEGLQVMGVLETRNLDFKRVIICSMNEGSFPPSRSMDTLIPYNLRRAFQMPVQEQNDAIYAYTFYRLLHRAEEVHLIYSTAAAQGQVGEKSRYIQQLQIEMDQAGVQKKDRLVHVPVSLTKASPITIEKDPHILKVLERYTDRSESDKVGTAFSPSALNRYLDCRLKFYLTYIAGLDEPEEVQEAVDPAVFGNLVHQSLENLYTGFIGRKDRSRVEASDIDSLTKYIGPAVEKAIRSQYFVEEGAAMKLNGQLTIARDVLQKYLAGVLEQDRITAPFTIISLEGNKKYQAKLLVDTPSGSVWVNLGGIIDRVDRVGSTIRLIDYKSGADKKEFSGISSLFDREDTSRNKAVMQTLFYGLLYESRHPENELPLKPALFNLREIFKEDFSPYLLEKVPRSQKREVTNYADYREEFIAGLTELLAEIFDPGQPFDQTGDLTKCTYCPFSEICSR</sequence>
<dbReference type="Pfam" id="PF12705">
    <property type="entry name" value="PDDEXK_1"/>
    <property type="match status" value="1"/>
</dbReference>
<name>A0A1H7B0F0_9BACT</name>
<feature type="domain" description="PD-(D/E)XK endonuclease-like" evidence="1">
    <location>
        <begin position="659"/>
        <end position="955"/>
    </location>
</feature>
<dbReference type="EMBL" id="FNZH01000009">
    <property type="protein sequence ID" value="SEJ71289.1"/>
    <property type="molecule type" value="Genomic_DNA"/>
</dbReference>
<accession>A0A1H7B0F0</accession>
<dbReference type="Proteomes" id="UP000199403">
    <property type="component" value="Unassembled WGS sequence"/>
</dbReference>